<keyword evidence="3 10" id="KW-0813">Transport</keyword>
<evidence type="ECO:0000259" key="14">
    <source>
        <dbReference type="Pfam" id="PF21305"/>
    </source>
</evidence>
<feature type="domain" description="NolW-like" evidence="13">
    <location>
        <begin position="356"/>
        <end position="422"/>
    </location>
</feature>
<reference evidence="16" key="1">
    <citation type="submission" date="2017-05" db="EMBL/GenBank/DDBJ databases">
        <authorList>
            <person name="Macchi M."/>
            <person name="Festa S."/>
            <person name="Coppotelli B.M."/>
            <person name="Morelli I.S."/>
        </authorList>
    </citation>
    <scope>NUCLEOTIDE SEQUENCE [LARGE SCALE GENOMIC DNA]</scope>
    <source>
        <strain evidence="16">I</strain>
    </source>
</reference>
<evidence type="ECO:0000313" key="15">
    <source>
        <dbReference type="EMBL" id="OWJ56313.1"/>
    </source>
</evidence>
<dbReference type="GO" id="GO:0015628">
    <property type="term" value="P:protein secretion by the type II secretion system"/>
    <property type="evidence" value="ECO:0007669"/>
    <property type="project" value="InterPro"/>
</dbReference>
<dbReference type="Proteomes" id="UP000196655">
    <property type="component" value="Unassembled WGS sequence"/>
</dbReference>
<dbReference type="Pfam" id="PF21305">
    <property type="entry name" value="type_II_gspD_N0"/>
    <property type="match status" value="1"/>
</dbReference>
<evidence type="ECO:0000256" key="11">
    <source>
        <dbReference type="SAM" id="MobiDB-lite"/>
    </source>
</evidence>
<dbReference type="Gene3D" id="3.30.1370.120">
    <property type="match status" value="3"/>
</dbReference>
<feature type="domain" description="Type II/III secretion system secretin-like" evidence="12">
    <location>
        <begin position="662"/>
        <end position="831"/>
    </location>
</feature>
<keyword evidence="4" id="KW-1134">Transmembrane beta strand</keyword>
<sequence length="861" mass="90536">MSRSGFTLPFRCRSPCATHRAPLSSPGGERAAISAVMGLRSNEMFSPYQRVTIPNSIKLNKNATISIRIEADCSCHLSSDSRSVMARRRCRGMASVAFRAFSFRILAIPMLFALVSCGQQNADQPPSMFDDLANKSLAAPTDNRSRSNVVASAGRTQPVRQAQVFPGIDAVPGEPAAVGSQIQAQPGGYQVNFNNADLAQVVQAVLGDLLHQPYSIDPRVTGTVTLSTQGPIKPNDLVAMLETALRSSGAALVQDDRAGYRIVPLGEAVSGRTVLQLGNDPKPLPAGYGITIIPLRNVSAETIGPLIAPAVNPELVRIDSTRNLVLISGTSADRSALGATVESFDVDWLRGMSSGIFPLQQAQPEAVIKELSAVFGGAPDRGPLKGLINFMPVERLNAVLVVSSRVDKLNEAGRWIKRLDQGDSDEERVYVYMVQNGTAANMARVLGQAFGKVDQAGASPFDDELGSDVARGLGVSSSSSNGTGTDQANASGTTGTTNGTGQTASGQPGSGTSSQFAPIDFNAQQKEGDASILGLAGAQAGKAAVFKLDKLGEVRVVPDRDKNALLIRARPAAFRLIESALRAIDASPLQVVIEATIAEVTLNDRLQYGVQYYLETGFGSAGFTTRAAGSSPSGTLGSPVPQAGSGLNLAISTGGARVVLNALSSITHVRVVSAPTLAVLNNQTARLQVGNQVPVRTQQSQSTDTNGSPVISNIEYKDTGVILKVTPRINSNSDVSMDVQQEVSSIVNDAASTQADALAPTISTRRIGSIVSVANGQTVVLGGLIQDSQTNGRGGVPVLQDIPLLGNLFSSTSDSRDRTELVVFITPRVIRNAADAQAIAEELRSRMEALRPRTTTRPRQL</sequence>
<feature type="region of interest" description="Disordered" evidence="11">
    <location>
        <begin position="467"/>
        <end position="517"/>
    </location>
</feature>
<evidence type="ECO:0000256" key="7">
    <source>
        <dbReference type="ARBA" id="ARBA00022927"/>
    </source>
</evidence>
<evidence type="ECO:0000256" key="6">
    <source>
        <dbReference type="ARBA" id="ARBA00022729"/>
    </source>
</evidence>
<evidence type="ECO:0000256" key="10">
    <source>
        <dbReference type="RuleBase" id="RU004004"/>
    </source>
</evidence>
<dbReference type="Pfam" id="PF03958">
    <property type="entry name" value="Secretin_N"/>
    <property type="match status" value="1"/>
</dbReference>
<dbReference type="InterPro" id="IPR005644">
    <property type="entry name" value="NolW-like"/>
</dbReference>
<dbReference type="InterPro" id="IPR049371">
    <property type="entry name" value="GspD-like_N0"/>
</dbReference>
<dbReference type="GO" id="GO:0015627">
    <property type="term" value="C:type II protein secretion system complex"/>
    <property type="evidence" value="ECO:0007669"/>
    <property type="project" value="InterPro"/>
</dbReference>
<proteinExistence type="inferred from homology"/>
<dbReference type="InterPro" id="IPR038591">
    <property type="entry name" value="NolW-like_sf"/>
</dbReference>
<evidence type="ECO:0000256" key="1">
    <source>
        <dbReference type="ARBA" id="ARBA00004442"/>
    </source>
</evidence>
<dbReference type="InterPro" id="IPR013356">
    <property type="entry name" value="T2SS_GspD"/>
</dbReference>
<evidence type="ECO:0000259" key="13">
    <source>
        <dbReference type="Pfam" id="PF03958"/>
    </source>
</evidence>
<keyword evidence="5" id="KW-0812">Transmembrane</keyword>
<dbReference type="GO" id="GO:0009279">
    <property type="term" value="C:cell outer membrane"/>
    <property type="evidence" value="ECO:0007669"/>
    <property type="project" value="UniProtKB-SubCell"/>
</dbReference>
<organism evidence="15 16">
    <name type="scientific">Inquilinus limosus</name>
    <dbReference type="NCBI Taxonomy" id="171674"/>
    <lineage>
        <taxon>Bacteria</taxon>
        <taxon>Pseudomonadati</taxon>
        <taxon>Pseudomonadota</taxon>
        <taxon>Alphaproteobacteria</taxon>
        <taxon>Rhodospirillales</taxon>
        <taxon>Rhodospirillaceae</taxon>
        <taxon>Inquilinus</taxon>
    </lineage>
</organism>
<dbReference type="PANTHER" id="PTHR30332">
    <property type="entry name" value="PROBABLE GENERAL SECRETION PATHWAY PROTEIN D"/>
    <property type="match status" value="1"/>
</dbReference>
<dbReference type="PANTHER" id="PTHR30332:SF25">
    <property type="entry name" value="SECRETIN XPSD"/>
    <property type="match status" value="1"/>
</dbReference>
<dbReference type="InterPro" id="IPR001775">
    <property type="entry name" value="GspD/PilQ"/>
</dbReference>
<dbReference type="InterPro" id="IPR050810">
    <property type="entry name" value="Bact_Secretion_Sys_Channel"/>
</dbReference>
<dbReference type="Pfam" id="PF00263">
    <property type="entry name" value="Secretin"/>
    <property type="match status" value="1"/>
</dbReference>
<evidence type="ECO:0000256" key="3">
    <source>
        <dbReference type="ARBA" id="ARBA00022448"/>
    </source>
</evidence>
<evidence type="ECO:0000259" key="12">
    <source>
        <dbReference type="Pfam" id="PF00263"/>
    </source>
</evidence>
<keyword evidence="16" id="KW-1185">Reference proteome</keyword>
<comment type="caution">
    <text evidence="15">The sequence shown here is derived from an EMBL/GenBank/DDBJ whole genome shotgun (WGS) entry which is preliminary data.</text>
</comment>
<keyword evidence="9" id="KW-0998">Cell outer membrane</keyword>
<dbReference type="AlphaFoldDB" id="A0A211YTD5"/>
<comment type="subcellular location">
    <subcellularLocation>
        <location evidence="1 10">Cell outer membrane</location>
    </subcellularLocation>
</comment>
<evidence type="ECO:0000313" key="16">
    <source>
        <dbReference type="Proteomes" id="UP000196655"/>
    </source>
</evidence>
<evidence type="ECO:0000256" key="8">
    <source>
        <dbReference type="ARBA" id="ARBA00023136"/>
    </source>
</evidence>
<dbReference type="InterPro" id="IPR004846">
    <property type="entry name" value="T2SS/T3SS_dom"/>
</dbReference>
<keyword evidence="6" id="KW-0732">Signal</keyword>
<accession>A0A211YTD5</accession>
<feature type="compositionally biased region" description="Low complexity" evidence="11">
    <location>
        <begin position="487"/>
        <end position="507"/>
    </location>
</feature>
<evidence type="ECO:0000256" key="4">
    <source>
        <dbReference type="ARBA" id="ARBA00022452"/>
    </source>
</evidence>
<evidence type="ECO:0000256" key="5">
    <source>
        <dbReference type="ARBA" id="ARBA00022692"/>
    </source>
</evidence>
<evidence type="ECO:0000256" key="9">
    <source>
        <dbReference type="ARBA" id="ARBA00023237"/>
    </source>
</evidence>
<keyword evidence="8" id="KW-0472">Membrane</keyword>
<keyword evidence="7" id="KW-0653">Protein transport</keyword>
<protein>
    <submittedName>
        <fullName evidence="15">Type II secretion system protein GspD</fullName>
    </submittedName>
</protein>
<name>A0A211YTD5_9PROT</name>
<feature type="domain" description="GspD-like N0" evidence="14">
    <location>
        <begin position="191"/>
        <end position="262"/>
    </location>
</feature>
<dbReference type="NCBIfam" id="TIGR02517">
    <property type="entry name" value="type_II_gspD"/>
    <property type="match status" value="1"/>
</dbReference>
<evidence type="ECO:0000256" key="2">
    <source>
        <dbReference type="ARBA" id="ARBA00006980"/>
    </source>
</evidence>
<dbReference type="PRINTS" id="PR00811">
    <property type="entry name" value="BCTERIALGSPD"/>
</dbReference>
<comment type="similarity">
    <text evidence="2">Belongs to the bacterial secretin family. GSP D subfamily.</text>
</comment>
<dbReference type="STRING" id="1122125.GCA_000423185_01860"/>
<dbReference type="EMBL" id="NHON01000171">
    <property type="protein sequence ID" value="OWJ56313.1"/>
    <property type="molecule type" value="Genomic_DNA"/>
</dbReference>
<gene>
    <name evidence="15" type="ORF">BWR60_35120</name>
</gene>